<sequence>MEFFDETLLVTVRTSMLTVSTVVILLWVFGHVYSHYGVYGLLIFIVLSFTSIFLAGETVGQKYLEFGARIFFVVFFLVLVVWNSGINFLPIALIMLGMITAIEFLYKALEPLQETINRLQDDVNYLYDENAAAEHDDDE</sequence>
<proteinExistence type="predicted"/>
<feature type="transmembrane region" description="Helical" evidence="1">
    <location>
        <begin position="63"/>
        <end position="82"/>
    </location>
</feature>
<dbReference type="AlphaFoldDB" id="A0A6A5HQF1"/>
<name>A0A6A5HQF1_CAERE</name>
<dbReference type="GeneID" id="9817751"/>
<dbReference type="CTD" id="9817751"/>
<dbReference type="KEGG" id="crq:GCK72_001736"/>
<feature type="transmembrane region" description="Helical" evidence="1">
    <location>
        <begin position="36"/>
        <end position="56"/>
    </location>
</feature>
<keyword evidence="1" id="KW-0812">Transmembrane</keyword>
<keyword evidence="1" id="KW-1133">Transmembrane helix</keyword>
<organism evidence="2 3">
    <name type="scientific">Caenorhabditis remanei</name>
    <name type="common">Caenorhabditis vulgaris</name>
    <dbReference type="NCBI Taxonomy" id="31234"/>
    <lineage>
        <taxon>Eukaryota</taxon>
        <taxon>Metazoa</taxon>
        <taxon>Ecdysozoa</taxon>
        <taxon>Nematoda</taxon>
        <taxon>Chromadorea</taxon>
        <taxon>Rhabditida</taxon>
        <taxon>Rhabditina</taxon>
        <taxon>Rhabditomorpha</taxon>
        <taxon>Rhabditoidea</taxon>
        <taxon>Rhabditidae</taxon>
        <taxon>Peloderinae</taxon>
        <taxon>Caenorhabditis</taxon>
    </lineage>
</organism>
<evidence type="ECO:0000256" key="1">
    <source>
        <dbReference type="SAM" id="Phobius"/>
    </source>
</evidence>
<dbReference type="RefSeq" id="XP_053591747.1">
    <property type="nucleotide sequence ID" value="XM_053723102.1"/>
</dbReference>
<feature type="transmembrane region" description="Helical" evidence="1">
    <location>
        <begin position="7"/>
        <end position="30"/>
    </location>
</feature>
<reference evidence="2 3" key="1">
    <citation type="submission" date="2019-12" db="EMBL/GenBank/DDBJ databases">
        <title>Chromosome-level assembly of the Caenorhabditis remanei genome.</title>
        <authorList>
            <person name="Teterina A.A."/>
            <person name="Willis J.H."/>
            <person name="Phillips P.C."/>
        </authorList>
    </citation>
    <scope>NUCLEOTIDE SEQUENCE [LARGE SCALE GENOMIC DNA]</scope>
    <source>
        <strain evidence="2 3">PX506</strain>
        <tissue evidence="2">Whole organism</tissue>
    </source>
</reference>
<comment type="caution">
    <text evidence="2">The sequence shown here is derived from an EMBL/GenBank/DDBJ whole genome shotgun (WGS) entry which is preliminary data.</text>
</comment>
<dbReference type="Proteomes" id="UP000483820">
    <property type="component" value="Chromosome I"/>
</dbReference>
<evidence type="ECO:0000313" key="3">
    <source>
        <dbReference type="Proteomes" id="UP000483820"/>
    </source>
</evidence>
<gene>
    <name evidence="2" type="ORF">GCK72_001736</name>
</gene>
<dbReference type="EMBL" id="WUAV01000001">
    <property type="protein sequence ID" value="KAF1769919.1"/>
    <property type="molecule type" value="Genomic_DNA"/>
</dbReference>
<accession>A0A6A5HQF1</accession>
<keyword evidence="1" id="KW-0472">Membrane</keyword>
<evidence type="ECO:0000313" key="2">
    <source>
        <dbReference type="EMBL" id="KAF1769919.1"/>
    </source>
</evidence>
<protein>
    <submittedName>
        <fullName evidence="2">Uncharacterized protein</fullName>
    </submittedName>
</protein>